<comment type="caution">
    <text evidence="2">The sequence shown here is derived from an EMBL/GenBank/DDBJ whole genome shotgun (WGS) entry which is preliminary data.</text>
</comment>
<protein>
    <submittedName>
        <fullName evidence="2">Uncharacterized protein</fullName>
    </submittedName>
</protein>
<dbReference type="Proteomes" id="UP001281614">
    <property type="component" value="Unassembled WGS sequence"/>
</dbReference>
<dbReference type="AlphaFoldDB" id="A0AAD9Y5L0"/>
<evidence type="ECO:0000313" key="2">
    <source>
        <dbReference type="EMBL" id="KAK2742047.1"/>
    </source>
</evidence>
<gene>
    <name evidence="2" type="ORF">CKAH01_01474</name>
</gene>
<organism evidence="2 3">
    <name type="scientific">Colletotrichum kahawae</name>
    <name type="common">Coffee berry disease fungus</name>
    <dbReference type="NCBI Taxonomy" id="34407"/>
    <lineage>
        <taxon>Eukaryota</taxon>
        <taxon>Fungi</taxon>
        <taxon>Dikarya</taxon>
        <taxon>Ascomycota</taxon>
        <taxon>Pezizomycotina</taxon>
        <taxon>Sordariomycetes</taxon>
        <taxon>Hypocreomycetidae</taxon>
        <taxon>Glomerellales</taxon>
        <taxon>Glomerellaceae</taxon>
        <taxon>Colletotrichum</taxon>
        <taxon>Colletotrichum gloeosporioides species complex</taxon>
    </lineage>
</organism>
<sequence>MGGLCADARCCSSAHLLITRPPLALEGPRRRRPPHAHLPLLIIPGDSSGGGSSNNNKKKKAGLAVSVLSVAGQWQRLA</sequence>
<name>A0AAD9Y5L0_COLKA</name>
<accession>A0AAD9Y5L0</accession>
<keyword evidence="3" id="KW-1185">Reference proteome</keyword>
<proteinExistence type="predicted"/>
<dbReference type="EMBL" id="VYYT01000333">
    <property type="protein sequence ID" value="KAK2742047.1"/>
    <property type="molecule type" value="Genomic_DNA"/>
</dbReference>
<feature type="region of interest" description="Disordered" evidence="1">
    <location>
        <begin position="26"/>
        <end position="60"/>
    </location>
</feature>
<evidence type="ECO:0000256" key="1">
    <source>
        <dbReference type="SAM" id="MobiDB-lite"/>
    </source>
</evidence>
<evidence type="ECO:0000313" key="3">
    <source>
        <dbReference type="Proteomes" id="UP001281614"/>
    </source>
</evidence>
<reference evidence="2" key="1">
    <citation type="submission" date="2023-02" db="EMBL/GenBank/DDBJ databases">
        <title>Colletotrichum kahawae CIFC_Que2 genome sequencing and assembly.</title>
        <authorList>
            <person name="Baroncelli R."/>
        </authorList>
    </citation>
    <scope>NUCLEOTIDE SEQUENCE</scope>
    <source>
        <strain evidence="2">CIFC_Que2</strain>
    </source>
</reference>